<comment type="caution">
    <text evidence="1">The sequence shown here is derived from an EMBL/GenBank/DDBJ whole genome shotgun (WGS) entry which is preliminary data.</text>
</comment>
<organism evidence="1 2">
    <name type="scientific">Tanacetum coccineum</name>
    <dbReference type="NCBI Taxonomy" id="301880"/>
    <lineage>
        <taxon>Eukaryota</taxon>
        <taxon>Viridiplantae</taxon>
        <taxon>Streptophyta</taxon>
        <taxon>Embryophyta</taxon>
        <taxon>Tracheophyta</taxon>
        <taxon>Spermatophyta</taxon>
        <taxon>Magnoliopsida</taxon>
        <taxon>eudicotyledons</taxon>
        <taxon>Gunneridae</taxon>
        <taxon>Pentapetalae</taxon>
        <taxon>asterids</taxon>
        <taxon>campanulids</taxon>
        <taxon>Asterales</taxon>
        <taxon>Asteraceae</taxon>
        <taxon>Asteroideae</taxon>
        <taxon>Anthemideae</taxon>
        <taxon>Anthemidinae</taxon>
        <taxon>Tanacetum</taxon>
    </lineage>
</organism>
<dbReference type="Proteomes" id="UP001151760">
    <property type="component" value="Unassembled WGS sequence"/>
</dbReference>
<accession>A0ABQ4ZCZ5</accession>
<evidence type="ECO:0000313" key="1">
    <source>
        <dbReference type="EMBL" id="GJS86847.1"/>
    </source>
</evidence>
<dbReference type="EMBL" id="BQNB010011151">
    <property type="protein sequence ID" value="GJS86847.1"/>
    <property type="molecule type" value="Genomic_DNA"/>
</dbReference>
<keyword evidence="2" id="KW-1185">Reference proteome</keyword>
<sequence length="180" mass="20093">MMRLSVRRTRDETICILAWQLPRVTAMTDTYMFLRHFPTRKQSAKKTSGNDQTEDSFLASFALGLVITNGAGLGSYLIGTGVDSVMVDGSHLSSLADANGMTVEAEHVSSKPELMEVLEPILSIIQWPHFDILEDFEPSCILNQTIRMLTSLNRVAQATIFIFFPNSVKNGYEERILSFA</sequence>
<gene>
    <name evidence="1" type="ORF">Tco_0769483</name>
</gene>
<evidence type="ECO:0000313" key="2">
    <source>
        <dbReference type="Proteomes" id="UP001151760"/>
    </source>
</evidence>
<reference evidence="1" key="1">
    <citation type="journal article" date="2022" name="Int. J. Mol. Sci.">
        <title>Draft Genome of Tanacetum Coccineum: Genomic Comparison of Closely Related Tanacetum-Family Plants.</title>
        <authorList>
            <person name="Yamashiro T."/>
            <person name="Shiraishi A."/>
            <person name="Nakayama K."/>
            <person name="Satake H."/>
        </authorList>
    </citation>
    <scope>NUCLEOTIDE SEQUENCE</scope>
</reference>
<protein>
    <submittedName>
        <fullName evidence="1">Uncharacterized protein</fullName>
    </submittedName>
</protein>
<proteinExistence type="predicted"/>
<reference evidence="1" key="2">
    <citation type="submission" date="2022-01" db="EMBL/GenBank/DDBJ databases">
        <authorList>
            <person name="Yamashiro T."/>
            <person name="Shiraishi A."/>
            <person name="Satake H."/>
            <person name="Nakayama K."/>
        </authorList>
    </citation>
    <scope>NUCLEOTIDE SEQUENCE</scope>
</reference>
<name>A0ABQ4ZCZ5_9ASTR</name>